<dbReference type="InterPro" id="IPR000412">
    <property type="entry name" value="ABC_2_transport"/>
</dbReference>
<feature type="transmembrane region" description="Helical" evidence="6">
    <location>
        <begin position="118"/>
        <end position="145"/>
    </location>
</feature>
<dbReference type="PROSITE" id="PS51012">
    <property type="entry name" value="ABC_TM2"/>
    <property type="match status" value="1"/>
</dbReference>
<dbReference type="GO" id="GO:0140359">
    <property type="term" value="F:ABC-type transporter activity"/>
    <property type="evidence" value="ECO:0007669"/>
    <property type="project" value="InterPro"/>
</dbReference>
<dbReference type="GO" id="GO:0046677">
    <property type="term" value="P:response to antibiotic"/>
    <property type="evidence" value="ECO:0007669"/>
    <property type="project" value="UniProtKB-KW"/>
</dbReference>
<sequence length="269" mass="27904">MSTATAGTAPAAGTARTTAAGRLRALGRAELTLLVRNRTALFSALAIPVLLTVTTRGLVEEMDLSGTGLSVGTVLLPGSMGFVLLFAVYSNMVGTYTARREELVLKRLRTGEPGDTEILLGAALPTIVIAVTQCVLLAVGGAILLDLSAPGAPVLLVAGLLLGLALTVAAAAASTIVTRSTEAAQMTPLPLMMVSFVFSEVFVPLDGMPDTVAAVAAWLPMSPVMELLRGGWTGDLGAAEALRALVVAGAWTALALWAVRKRFRWEPRR</sequence>
<keyword evidence="3 6" id="KW-1133">Transmembrane helix</keyword>
<keyword evidence="4 6" id="KW-0472">Membrane</keyword>
<dbReference type="InterPro" id="IPR013525">
    <property type="entry name" value="ABC2_TM"/>
</dbReference>
<feature type="transmembrane region" description="Helical" evidence="6">
    <location>
        <begin position="40"/>
        <end position="59"/>
    </location>
</feature>
<evidence type="ECO:0000256" key="4">
    <source>
        <dbReference type="ARBA" id="ARBA00023136"/>
    </source>
</evidence>
<dbReference type="Pfam" id="PF01061">
    <property type="entry name" value="ABC2_membrane"/>
    <property type="match status" value="1"/>
</dbReference>
<dbReference type="InterPro" id="IPR047817">
    <property type="entry name" value="ABC2_TM_bact-type"/>
</dbReference>
<keyword evidence="2 6" id="KW-0812">Transmembrane</keyword>
<evidence type="ECO:0000256" key="3">
    <source>
        <dbReference type="ARBA" id="ARBA00022989"/>
    </source>
</evidence>
<evidence type="ECO:0000256" key="6">
    <source>
        <dbReference type="RuleBase" id="RU361157"/>
    </source>
</evidence>
<evidence type="ECO:0000313" key="8">
    <source>
        <dbReference type="EMBL" id="AXK34837.1"/>
    </source>
</evidence>
<dbReference type="KEGG" id="sarm:DVA86_21500"/>
<keyword evidence="5" id="KW-0046">Antibiotic resistance</keyword>
<dbReference type="PIRSF" id="PIRSF006648">
    <property type="entry name" value="DrrB"/>
    <property type="match status" value="1"/>
</dbReference>
<feature type="transmembrane region" description="Helical" evidence="6">
    <location>
        <begin position="79"/>
        <end position="98"/>
    </location>
</feature>
<keyword evidence="9" id="KW-1185">Reference proteome</keyword>
<evidence type="ECO:0000256" key="1">
    <source>
        <dbReference type="ARBA" id="ARBA00004141"/>
    </source>
</evidence>
<gene>
    <name evidence="8" type="ORF">DVA86_21500</name>
</gene>
<dbReference type="PANTHER" id="PTHR43027">
    <property type="entry name" value="DOXORUBICIN RESISTANCE ABC TRANSPORTER PERMEASE PROTEIN DRRC-RELATED"/>
    <property type="match status" value="1"/>
</dbReference>
<accession>A0A345XT71</accession>
<dbReference type="AlphaFoldDB" id="A0A345XT71"/>
<dbReference type="EMBL" id="CP031320">
    <property type="protein sequence ID" value="AXK34837.1"/>
    <property type="molecule type" value="Genomic_DNA"/>
</dbReference>
<evidence type="ECO:0000256" key="5">
    <source>
        <dbReference type="ARBA" id="ARBA00023251"/>
    </source>
</evidence>
<comment type="subcellular location">
    <subcellularLocation>
        <location evidence="6">Cell membrane</location>
        <topology evidence="6">Multi-pass membrane protein</topology>
    </subcellularLocation>
    <subcellularLocation>
        <location evidence="1">Membrane</location>
        <topology evidence="1">Multi-pass membrane protein</topology>
    </subcellularLocation>
</comment>
<proteinExistence type="inferred from homology"/>
<dbReference type="Proteomes" id="UP000254425">
    <property type="component" value="Chromosome"/>
</dbReference>
<dbReference type="GO" id="GO:0043190">
    <property type="term" value="C:ATP-binding cassette (ABC) transporter complex"/>
    <property type="evidence" value="ECO:0007669"/>
    <property type="project" value="InterPro"/>
</dbReference>
<reference evidence="8 9" key="1">
    <citation type="submission" date="2018-07" db="EMBL/GenBank/DDBJ databases">
        <title>Draft genome of the type strain Streptomyces armeniacus ATCC 15676.</title>
        <authorList>
            <person name="Labana P."/>
            <person name="Gosse J.T."/>
            <person name="Boddy C.N."/>
        </authorList>
    </citation>
    <scope>NUCLEOTIDE SEQUENCE [LARGE SCALE GENOMIC DNA]</scope>
    <source>
        <strain evidence="8 9">ATCC 15676</strain>
    </source>
</reference>
<dbReference type="InterPro" id="IPR052902">
    <property type="entry name" value="ABC-2_transporter"/>
</dbReference>
<organism evidence="8 9">
    <name type="scientific">Streptomyces armeniacus</name>
    <dbReference type="NCBI Taxonomy" id="83291"/>
    <lineage>
        <taxon>Bacteria</taxon>
        <taxon>Bacillati</taxon>
        <taxon>Actinomycetota</taxon>
        <taxon>Actinomycetes</taxon>
        <taxon>Kitasatosporales</taxon>
        <taxon>Streptomycetaceae</taxon>
        <taxon>Streptomyces</taxon>
    </lineage>
</organism>
<feature type="domain" description="ABC transmembrane type-2" evidence="7">
    <location>
        <begin position="39"/>
        <end position="262"/>
    </location>
</feature>
<dbReference type="RefSeq" id="WP_208880577.1">
    <property type="nucleotide sequence ID" value="NZ_CP031320.1"/>
</dbReference>
<protein>
    <recommendedName>
        <fullName evidence="6">Transport permease protein</fullName>
    </recommendedName>
</protein>
<comment type="similarity">
    <text evidence="6">Belongs to the ABC-2 integral membrane protein family.</text>
</comment>
<evidence type="ECO:0000259" key="7">
    <source>
        <dbReference type="PROSITE" id="PS51012"/>
    </source>
</evidence>
<keyword evidence="6" id="KW-1003">Cell membrane</keyword>
<evidence type="ECO:0000256" key="2">
    <source>
        <dbReference type="ARBA" id="ARBA00022692"/>
    </source>
</evidence>
<name>A0A345XT71_9ACTN</name>
<dbReference type="PANTHER" id="PTHR43027:SF2">
    <property type="entry name" value="TRANSPORT PERMEASE PROTEIN"/>
    <property type="match status" value="1"/>
</dbReference>
<feature type="transmembrane region" description="Helical" evidence="6">
    <location>
        <begin position="189"/>
        <end position="221"/>
    </location>
</feature>
<evidence type="ECO:0000313" key="9">
    <source>
        <dbReference type="Proteomes" id="UP000254425"/>
    </source>
</evidence>
<keyword evidence="6" id="KW-0813">Transport</keyword>
<feature type="transmembrane region" description="Helical" evidence="6">
    <location>
        <begin position="151"/>
        <end position="177"/>
    </location>
</feature>
<feature type="transmembrane region" description="Helical" evidence="6">
    <location>
        <begin position="241"/>
        <end position="259"/>
    </location>
</feature>